<name>A0AAD7IQ01_9AGAR</name>
<comment type="caution">
    <text evidence="6">The sequence shown here is derived from an EMBL/GenBank/DDBJ whole genome shotgun (WGS) entry which is preliminary data.</text>
</comment>
<evidence type="ECO:0000259" key="5">
    <source>
        <dbReference type="PROSITE" id="PS50865"/>
    </source>
</evidence>
<dbReference type="EMBL" id="JARKIB010000074">
    <property type="protein sequence ID" value="KAJ7748079.1"/>
    <property type="molecule type" value="Genomic_DNA"/>
</dbReference>
<dbReference type="Proteomes" id="UP001215598">
    <property type="component" value="Unassembled WGS sequence"/>
</dbReference>
<dbReference type="Gene3D" id="6.10.140.2220">
    <property type="match status" value="1"/>
</dbReference>
<evidence type="ECO:0000313" key="6">
    <source>
        <dbReference type="EMBL" id="KAJ7748079.1"/>
    </source>
</evidence>
<evidence type="ECO:0000256" key="2">
    <source>
        <dbReference type="ARBA" id="ARBA00022771"/>
    </source>
</evidence>
<keyword evidence="2 4" id="KW-0863">Zinc-finger</keyword>
<dbReference type="InterPro" id="IPR002893">
    <property type="entry name" value="Znf_MYND"/>
</dbReference>
<dbReference type="Pfam" id="PF01753">
    <property type="entry name" value="zf-MYND"/>
    <property type="match status" value="1"/>
</dbReference>
<gene>
    <name evidence="6" type="ORF">B0H16DRAFT_1888548</name>
</gene>
<reference evidence="6" key="1">
    <citation type="submission" date="2023-03" db="EMBL/GenBank/DDBJ databases">
        <title>Massive genome expansion in bonnet fungi (Mycena s.s.) driven by repeated elements and novel gene families across ecological guilds.</title>
        <authorList>
            <consortium name="Lawrence Berkeley National Laboratory"/>
            <person name="Harder C.B."/>
            <person name="Miyauchi S."/>
            <person name="Viragh M."/>
            <person name="Kuo A."/>
            <person name="Thoen E."/>
            <person name="Andreopoulos B."/>
            <person name="Lu D."/>
            <person name="Skrede I."/>
            <person name="Drula E."/>
            <person name="Henrissat B."/>
            <person name="Morin E."/>
            <person name="Kohler A."/>
            <person name="Barry K."/>
            <person name="LaButti K."/>
            <person name="Morin E."/>
            <person name="Salamov A."/>
            <person name="Lipzen A."/>
            <person name="Mereny Z."/>
            <person name="Hegedus B."/>
            <person name="Baldrian P."/>
            <person name="Stursova M."/>
            <person name="Weitz H."/>
            <person name="Taylor A."/>
            <person name="Grigoriev I.V."/>
            <person name="Nagy L.G."/>
            <person name="Martin F."/>
            <person name="Kauserud H."/>
        </authorList>
    </citation>
    <scope>NUCLEOTIDE SEQUENCE</scope>
    <source>
        <strain evidence="6">CBHHK182m</strain>
    </source>
</reference>
<feature type="domain" description="MYND-type" evidence="5">
    <location>
        <begin position="411"/>
        <end position="452"/>
    </location>
</feature>
<evidence type="ECO:0000313" key="7">
    <source>
        <dbReference type="Proteomes" id="UP001215598"/>
    </source>
</evidence>
<evidence type="ECO:0000256" key="1">
    <source>
        <dbReference type="ARBA" id="ARBA00022723"/>
    </source>
</evidence>
<dbReference type="PROSITE" id="PS50865">
    <property type="entry name" value="ZF_MYND_2"/>
    <property type="match status" value="1"/>
</dbReference>
<dbReference type="SUPFAM" id="SSF144232">
    <property type="entry name" value="HIT/MYND zinc finger-like"/>
    <property type="match status" value="1"/>
</dbReference>
<evidence type="ECO:0000256" key="3">
    <source>
        <dbReference type="ARBA" id="ARBA00022833"/>
    </source>
</evidence>
<proteinExistence type="predicted"/>
<dbReference type="GO" id="GO:0008270">
    <property type="term" value="F:zinc ion binding"/>
    <property type="evidence" value="ECO:0007669"/>
    <property type="project" value="UniProtKB-KW"/>
</dbReference>
<protein>
    <recommendedName>
        <fullName evidence="5">MYND-type domain-containing protein</fullName>
    </recommendedName>
</protein>
<evidence type="ECO:0000256" key="4">
    <source>
        <dbReference type="PROSITE-ProRule" id="PRU00134"/>
    </source>
</evidence>
<sequence length="515" mass="58406">MIQSLSDLFLSVHAPCFGTWKYSSQKRALKALNGSYEDLLYLLRTENKNKLLLPVFCAHLDPEKAPDLQEELTFDQAKAVVMASIAFQALDGHDQKDIPPPGAMLELWPGVWKWAQIVVQHDYCLVYLPRYHTGDIFIAISWVIEKFYWEKPVAKLIDAEPGVRVFVAKMWALYLRPRAPERGGDGIISVWRFLALRVDLSNPSHLADLVEGSGGTLTHLAMLTANYVPHLLPMGRPAHLLYLYSTAAFMFRVQVICPEFNAELLSQGIIRLFTHSLCHLITPEDSMPADNLDQCVQMLLTKLETPPGYTWLIEALDAGFLRLIAAAVINPQIINTEIVLQAFTHILGPHLLHHSVVSKLGTCLQVGGLGELVEREASKTSPLWEKWNRFTTLLAQRLRLIQVYQSDQYTATNCRRIVSKSNLRRCSVCQSAWYCCLECQTADWRRGHKQFCRSIRMDWAANPAIYSSHNRSFARFLLETFYDYFLPKILLTEALSSASCPSDGSSTCFRNSGRR</sequence>
<keyword evidence="1" id="KW-0479">Metal-binding</keyword>
<organism evidence="6 7">
    <name type="scientific">Mycena metata</name>
    <dbReference type="NCBI Taxonomy" id="1033252"/>
    <lineage>
        <taxon>Eukaryota</taxon>
        <taxon>Fungi</taxon>
        <taxon>Dikarya</taxon>
        <taxon>Basidiomycota</taxon>
        <taxon>Agaricomycotina</taxon>
        <taxon>Agaricomycetes</taxon>
        <taxon>Agaricomycetidae</taxon>
        <taxon>Agaricales</taxon>
        <taxon>Marasmiineae</taxon>
        <taxon>Mycenaceae</taxon>
        <taxon>Mycena</taxon>
    </lineage>
</organism>
<dbReference type="AlphaFoldDB" id="A0AAD7IQ01"/>
<accession>A0AAD7IQ01</accession>
<keyword evidence="7" id="KW-1185">Reference proteome</keyword>
<keyword evidence="3" id="KW-0862">Zinc</keyword>